<dbReference type="InParanoid" id="A0A1Z5R1V4"/>
<dbReference type="Gramene" id="OQU77519">
    <property type="protein sequence ID" value="OQU77519"/>
    <property type="gene ID" value="SORBI_3009G061601"/>
</dbReference>
<evidence type="ECO:0000313" key="2">
    <source>
        <dbReference type="Proteomes" id="UP000000768"/>
    </source>
</evidence>
<dbReference type="AlphaFoldDB" id="A0A1Z5R1V4"/>
<dbReference type="EMBL" id="CM000768">
    <property type="protein sequence ID" value="OQU77519.1"/>
    <property type="molecule type" value="Genomic_DNA"/>
</dbReference>
<name>A0A1Z5R1V4_SORBI</name>
<sequence length="105" mass="11630">MLNTLYLRSSWAEGLFSKRISLLARGSGLDVIAHGPRRPLRSPTTLLYSQLIASPRSLPRRPVGSRIKEDHNTLASLHLLSMLVATVPQHASLPHHHYSSTCSLL</sequence>
<keyword evidence="2" id="KW-1185">Reference proteome</keyword>
<accession>A0A1Z5R1V4</accession>
<reference evidence="2" key="2">
    <citation type="journal article" date="2018" name="Plant J.">
        <title>The Sorghum bicolor reference genome: improved assembly, gene annotations, a transcriptome atlas, and signatures of genome organization.</title>
        <authorList>
            <person name="McCormick R.F."/>
            <person name="Truong S.K."/>
            <person name="Sreedasyam A."/>
            <person name="Jenkins J."/>
            <person name="Shu S."/>
            <person name="Sims D."/>
            <person name="Kennedy M."/>
            <person name="Amirebrahimi M."/>
            <person name="Weers B.D."/>
            <person name="McKinley B."/>
            <person name="Mattison A."/>
            <person name="Morishige D.T."/>
            <person name="Grimwood J."/>
            <person name="Schmutz J."/>
            <person name="Mullet J.E."/>
        </authorList>
    </citation>
    <scope>NUCLEOTIDE SEQUENCE [LARGE SCALE GENOMIC DNA]</scope>
    <source>
        <strain evidence="2">cv. BTx623</strain>
    </source>
</reference>
<reference evidence="1 2" key="1">
    <citation type="journal article" date="2009" name="Nature">
        <title>The Sorghum bicolor genome and the diversification of grasses.</title>
        <authorList>
            <person name="Paterson A.H."/>
            <person name="Bowers J.E."/>
            <person name="Bruggmann R."/>
            <person name="Dubchak I."/>
            <person name="Grimwood J."/>
            <person name="Gundlach H."/>
            <person name="Haberer G."/>
            <person name="Hellsten U."/>
            <person name="Mitros T."/>
            <person name="Poliakov A."/>
            <person name="Schmutz J."/>
            <person name="Spannagl M."/>
            <person name="Tang H."/>
            <person name="Wang X."/>
            <person name="Wicker T."/>
            <person name="Bharti A.K."/>
            <person name="Chapman J."/>
            <person name="Feltus F.A."/>
            <person name="Gowik U."/>
            <person name="Grigoriev I.V."/>
            <person name="Lyons E."/>
            <person name="Maher C.A."/>
            <person name="Martis M."/>
            <person name="Narechania A."/>
            <person name="Otillar R.P."/>
            <person name="Penning B.W."/>
            <person name="Salamov A.A."/>
            <person name="Wang Y."/>
            <person name="Zhang L."/>
            <person name="Carpita N.C."/>
            <person name="Freeling M."/>
            <person name="Gingle A.R."/>
            <person name="Hash C.T."/>
            <person name="Keller B."/>
            <person name="Klein P."/>
            <person name="Kresovich S."/>
            <person name="McCann M.C."/>
            <person name="Ming R."/>
            <person name="Peterson D.G."/>
            <person name="Mehboob-ur-Rahman"/>
            <person name="Ware D."/>
            <person name="Westhoff P."/>
            <person name="Mayer K.F."/>
            <person name="Messing J."/>
            <person name="Rokhsar D.S."/>
        </authorList>
    </citation>
    <scope>NUCLEOTIDE SEQUENCE [LARGE SCALE GENOMIC DNA]</scope>
    <source>
        <strain evidence="2">cv. BTx623</strain>
    </source>
</reference>
<evidence type="ECO:0000313" key="1">
    <source>
        <dbReference type="EMBL" id="OQU77519.1"/>
    </source>
</evidence>
<proteinExistence type="predicted"/>
<gene>
    <name evidence="1" type="ORF">SORBI_3009G061601</name>
</gene>
<dbReference type="Proteomes" id="UP000000768">
    <property type="component" value="Chromosome 9"/>
</dbReference>
<protein>
    <submittedName>
        <fullName evidence="1">Uncharacterized protein</fullName>
    </submittedName>
</protein>
<organism evidence="1 2">
    <name type="scientific">Sorghum bicolor</name>
    <name type="common">Sorghum</name>
    <name type="synonym">Sorghum vulgare</name>
    <dbReference type="NCBI Taxonomy" id="4558"/>
    <lineage>
        <taxon>Eukaryota</taxon>
        <taxon>Viridiplantae</taxon>
        <taxon>Streptophyta</taxon>
        <taxon>Embryophyta</taxon>
        <taxon>Tracheophyta</taxon>
        <taxon>Spermatophyta</taxon>
        <taxon>Magnoliopsida</taxon>
        <taxon>Liliopsida</taxon>
        <taxon>Poales</taxon>
        <taxon>Poaceae</taxon>
        <taxon>PACMAD clade</taxon>
        <taxon>Panicoideae</taxon>
        <taxon>Andropogonodae</taxon>
        <taxon>Andropogoneae</taxon>
        <taxon>Sorghinae</taxon>
        <taxon>Sorghum</taxon>
    </lineage>
</organism>